<evidence type="ECO:0000313" key="1">
    <source>
        <dbReference type="EMBL" id="RPA91286.1"/>
    </source>
</evidence>
<name>A0A3N4IZI5_9PEZI</name>
<keyword evidence="2" id="KW-1185">Reference proteome</keyword>
<dbReference type="AlphaFoldDB" id="A0A3N4IZI5"/>
<evidence type="ECO:0000313" key="2">
    <source>
        <dbReference type="Proteomes" id="UP000276215"/>
    </source>
</evidence>
<reference evidence="1 2" key="1">
    <citation type="journal article" date="2018" name="Nat. Ecol. Evol.">
        <title>Pezizomycetes genomes reveal the molecular basis of ectomycorrhizal truffle lifestyle.</title>
        <authorList>
            <person name="Murat C."/>
            <person name="Payen T."/>
            <person name="Noel B."/>
            <person name="Kuo A."/>
            <person name="Morin E."/>
            <person name="Chen J."/>
            <person name="Kohler A."/>
            <person name="Krizsan K."/>
            <person name="Balestrini R."/>
            <person name="Da Silva C."/>
            <person name="Montanini B."/>
            <person name="Hainaut M."/>
            <person name="Levati E."/>
            <person name="Barry K.W."/>
            <person name="Belfiori B."/>
            <person name="Cichocki N."/>
            <person name="Clum A."/>
            <person name="Dockter R.B."/>
            <person name="Fauchery L."/>
            <person name="Guy J."/>
            <person name="Iotti M."/>
            <person name="Le Tacon F."/>
            <person name="Lindquist E.A."/>
            <person name="Lipzen A."/>
            <person name="Malagnac F."/>
            <person name="Mello A."/>
            <person name="Molinier V."/>
            <person name="Miyauchi S."/>
            <person name="Poulain J."/>
            <person name="Riccioni C."/>
            <person name="Rubini A."/>
            <person name="Sitrit Y."/>
            <person name="Splivallo R."/>
            <person name="Traeger S."/>
            <person name="Wang M."/>
            <person name="Zifcakova L."/>
            <person name="Wipf D."/>
            <person name="Zambonelli A."/>
            <person name="Paolocci F."/>
            <person name="Nowrousian M."/>
            <person name="Ottonello S."/>
            <person name="Baldrian P."/>
            <person name="Spatafora J.W."/>
            <person name="Henrissat B."/>
            <person name="Nagy L.G."/>
            <person name="Aury J.M."/>
            <person name="Wincker P."/>
            <person name="Grigoriev I.V."/>
            <person name="Bonfante P."/>
            <person name="Martin F.M."/>
        </authorList>
    </citation>
    <scope>NUCLEOTIDE SEQUENCE [LARGE SCALE GENOMIC DNA]</scope>
    <source>
        <strain evidence="1 2">120613-1</strain>
    </source>
</reference>
<organism evidence="1 2">
    <name type="scientific">Choiromyces venosus 120613-1</name>
    <dbReference type="NCBI Taxonomy" id="1336337"/>
    <lineage>
        <taxon>Eukaryota</taxon>
        <taxon>Fungi</taxon>
        <taxon>Dikarya</taxon>
        <taxon>Ascomycota</taxon>
        <taxon>Pezizomycotina</taxon>
        <taxon>Pezizomycetes</taxon>
        <taxon>Pezizales</taxon>
        <taxon>Tuberaceae</taxon>
        <taxon>Choiromyces</taxon>
    </lineage>
</organism>
<dbReference type="EMBL" id="ML120501">
    <property type="protein sequence ID" value="RPA91286.1"/>
    <property type="molecule type" value="Genomic_DNA"/>
</dbReference>
<proteinExistence type="predicted"/>
<gene>
    <name evidence="1" type="ORF">L873DRAFT_339606</name>
</gene>
<dbReference type="Proteomes" id="UP000276215">
    <property type="component" value="Unassembled WGS sequence"/>
</dbReference>
<sequence>MNQLLHKGVVDAWFSWDELQSLDKSVRETEPPFNGDQSGLRGGYCAMGLCAGGAHSPGRGKCRFTNTFV</sequence>
<protein>
    <submittedName>
        <fullName evidence="1">Uncharacterized protein</fullName>
    </submittedName>
</protein>
<accession>A0A3N4IZI5</accession>